<evidence type="ECO:0008006" key="4">
    <source>
        <dbReference type="Google" id="ProtNLM"/>
    </source>
</evidence>
<accession>A0AAV7TU91</accession>
<evidence type="ECO:0000313" key="3">
    <source>
        <dbReference type="Proteomes" id="UP001066276"/>
    </source>
</evidence>
<dbReference type="EMBL" id="JANPWB010000006">
    <property type="protein sequence ID" value="KAJ1180183.1"/>
    <property type="molecule type" value="Genomic_DNA"/>
</dbReference>
<feature type="compositionally biased region" description="Polar residues" evidence="1">
    <location>
        <begin position="1"/>
        <end position="10"/>
    </location>
</feature>
<dbReference type="AlphaFoldDB" id="A0AAV7TU91"/>
<evidence type="ECO:0000256" key="1">
    <source>
        <dbReference type="SAM" id="MobiDB-lite"/>
    </source>
</evidence>
<name>A0AAV7TU91_PLEWA</name>
<protein>
    <recommendedName>
        <fullName evidence="4">Outer membrane efflux protein</fullName>
    </recommendedName>
</protein>
<feature type="region of interest" description="Disordered" evidence="1">
    <location>
        <begin position="1"/>
        <end position="25"/>
    </location>
</feature>
<sequence length="98" mass="11301">MRDTALTNAQRRSRQQDLEESIVQTTRDYTATPSLPIRRQLEEVKMELNALFTSQAEYALQQLKGWRLFTAQLRQREAALAMPAVWGSVGTTLTHPRR</sequence>
<gene>
    <name evidence="2" type="ORF">NDU88_005407</name>
</gene>
<evidence type="ECO:0000313" key="2">
    <source>
        <dbReference type="EMBL" id="KAJ1180183.1"/>
    </source>
</evidence>
<proteinExistence type="predicted"/>
<comment type="caution">
    <text evidence="2">The sequence shown here is derived from an EMBL/GenBank/DDBJ whole genome shotgun (WGS) entry which is preliminary data.</text>
</comment>
<organism evidence="2 3">
    <name type="scientific">Pleurodeles waltl</name>
    <name type="common">Iberian ribbed newt</name>
    <dbReference type="NCBI Taxonomy" id="8319"/>
    <lineage>
        <taxon>Eukaryota</taxon>
        <taxon>Metazoa</taxon>
        <taxon>Chordata</taxon>
        <taxon>Craniata</taxon>
        <taxon>Vertebrata</taxon>
        <taxon>Euteleostomi</taxon>
        <taxon>Amphibia</taxon>
        <taxon>Batrachia</taxon>
        <taxon>Caudata</taxon>
        <taxon>Salamandroidea</taxon>
        <taxon>Salamandridae</taxon>
        <taxon>Pleurodelinae</taxon>
        <taxon>Pleurodeles</taxon>
    </lineage>
</organism>
<keyword evidence="3" id="KW-1185">Reference proteome</keyword>
<reference evidence="2" key="1">
    <citation type="journal article" date="2022" name="bioRxiv">
        <title>Sequencing and chromosome-scale assembly of the giantPleurodeles waltlgenome.</title>
        <authorList>
            <person name="Brown T."/>
            <person name="Elewa A."/>
            <person name="Iarovenko S."/>
            <person name="Subramanian E."/>
            <person name="Araus A.J."/>
            <person name="Petzold A."/>
            <person name="Susuki M."/>
            <person name="Suzuki K.-i.T."/>
            <person name="Hayashi T."/>
            <person name="Toyoda A."/>
            <person name="Oliveira C."/>
            <person name="Osipova E."/>
            <person name="Leigh N.D."/>
            <person name="Simon A."/>
            <person name="Yun M.H."/>
        </authorList>
    </citation>
    <scope>NUCLEOTIDE SEQUENCE</scope>
    <source>
        <strain evidence="2">20211129_DDA</strain>
        <tissue evidence="2">Liver</tissue>
    </source>
</reference>
<dbReference type="Proteomes" id="UP001066276">
    <property type="component" value="Chromosome 3_2"/>
</dbReference>